<dbReference type="PRINTS" id="PR00725">
    <property type="entry name" value="DADACBPTASE1"/>
</dbReference>
<evidence type="ECO:0000313" key="17">
    <source>
        <dbReference type="EMBL" id="HIU11050.1"/>
    </source>
</evidence>
<evidence type="ECO:0000256" key="6">
    <source>
        <dbReference type="ARBA" id="ARBA00022670"/>
    </source>
</evidence>
<comment type="pathway">
    <text evidence="2">Cell wall biogenesis; peptidoglycan biosynthesis.</text>
</comment>
<keyword evidence="9" id="KW-0133">Cell shape</keyword>
<proteinExistence type="inferred from homology"/>
<reference evidence="17" key="1">
    <citation type="submission" date="2020-10" db="EMBL/GenBank/DDBJ databases">
        <authorList>
            <person name="Gilroy R."/>
        </authorList>
    </citation>
    <scope>NUCLEOTIDE SEQUENCE</scope>
    <source>
        <strain evidence="17">2830</strain>
    </source>
</reference>
<dbReference type="GO" id="GO:0008360">
    <property type="term" value="P:regulation of cell shape"/>
    <property type="evidence" value="ECO:0007669"/>
    <property type="project" value="UniProtKB-KW"/>
</dbReference>
<dbReference type="GO" id="GO:0006508">
    <property type="term" value="P:proteolysis"/>
    <property type="evidence" value="ECO:0007669"/>
    <property type="project" value="UniProtKB-KW"/>
</dbReference>
<keyword evidence="8" id="KW-0378">Hydrolase</keyword>
<dbReference type="GO" id="GO:0009252">
    <property type="term" value="P:peptidoglycan biosynthetic process"/>
    <property type="evidence" value="ECO:0007669"/>
    <property type="project" value="UniProtKB-KW"/>
</dbReference>
<evidence type="ECO:0000256" key="14">
    <source>
        <dbReference type="PIRSR" id="PIRSR618044-2"/>
    </source>
</evidence>
<dbReference type="Gene3D" id="3.40.710.10">
    <property type="entry name" value="DD-peptidase/beta-lactamase superfamily"/>
    <property type="match status" value="1"/>
</dbReference>
<evidence type="ECO:0000256" key="4">
    <source>
        <dbReference type="ARBA" id="ARBA00012448"/>
    </source>
</evidence>
<dbReference type="SMART" id="SM00936">
    <property type="entry name" value="PBP5_C"/>
    <property type="match status" value="1"/>
</dbReference>
<evidence type="ECO:0000256" key="1">
    <source>
        <dbReference type="ARBA" id="ARBA00003217"/>
    </source>
</evidence>
<evidence type="ECO:0000256" key="12">
    <source>
        <dbReference type="ARBA" id="ARBA00034000"/>
    </source>
</evidence>
<dbReference type="InterPro" id="IPR015956">
    <property type="entry name" value="Peniciliin-bd_prot_C_sf"/>
</dbReference>
<dbReference type="Gene3D" id="2.60.410.10">
    <property type="entry name" value="D-Ala-D-Ala carboxypeptidase, C-terminal domain"/>
    <property type="match status" value="1"/>
</dbReference>
<dbReference type="InterPro" id="IPR018044">
    <property type="entry name" value="Peptidase_S11"/>
</dbReference>
<comment type="catalytic activity">
    <reaction evidence="12">
        <text>Preferential cleavage: (Ac)2-L-Lys-D-Ala-|-D-Ala. Also transpeptidation of peptidyl-alanyl moieties that are N-acyl substituents of D-alanine.</text>
        <dbReference type="EC" id="3.4.16.4"/>
    </reaction>
</comment>
<dbReference type="PANTHER" id="PTHR21581:SF6">
    <property type="entry name" value="TRAFFICKING PROTEIN PARTICLE COMPLEX SUBUNIT 12"/>
    <property type="match status" value="1"/>
</dbReference>
<feature type="domain" description="Peptidase S11 D-Ala-D-Ala carboxypeptidase A C-terminal" evidence="16">
    <location>
        <begin position="280"/>
        <end position="370"/>
    </location>
</feature>
<evidence type="ECO:0000256" key="8">
    <source>
        <dbReference type="ARBA" id="ARBA00022801"/>
    </source>
</evidence>
<evidence type="ECO:0000256" key="13">
    <source>
        <dbReference type="PIRSR" id="PIRSR618044-1"/>
    </source>
</evidence>
<keyword evidence="5 17" id="KW-0121">Carboxypeptidase</keyword>
<feature type="active site" description="Acyl-ester intermediate" evidence="13">
    <location>
        <position position="70"/>
    </location>
</feature>
<reference evidence="17" key="2">
    <citation type="journal article" date="2021" name="PeerJ">
        <title>Extensive microbial diversity within the chicken gut microbiome revealed by metagenomics and culture.</title>
        <authorList>
            <person name="Gilroy R."/>
            <person name="Ravi A."/>
            <person name="Getino M."/>
            <person name="Pursley I."/>
            <person name="Horton D.L."/>
            <person name="Alikhan N.F."/>
            <person name="Baker D."/>
            <person name="Gharbi K."/>
            <person name="Hall N."/>
            <person name="Watson M."/>
            <person name="Adriaenssens E.M."/>
            <person name="Foster-Nyarko E."/>
            <person name="Jarju S."/>
            <person name="Secka A."/>
            <person name="Antonio M."/>
            <person name="Oren A."/>
            <person name="Chaudhuri R.R."/>
            <person name="La Ragione R."/>
            <person name="Hildebrand F."/>
            <person name="Pallen M.J."/>
        </authorList>
    </citation>
    <scope>NUCLEOTIDE SEQUENCE</scope>
    <source>
        <strain evidence="17">2830</strain>
    </source>
</reference>
<dbReference type="PANTHER" id="PTHR21581">
    <property type="entry name" value="D-ALANYL-D-ALANINE CARBOXYPEPTIDASE"/>
    <property type="match status" value="1"/>
</dbReference>
<comment type="function">
    <text evidence="1">Removes C-terminal D-alanyl residues from sugar-peptide cell wall precursors.</text>
</comment>
<comment type="similarity">
    <text evidence="3 15">Belongs to the peptidase S11 family.</text>
</comment>
<evidence type="ECO:0000256" key="3">
    <source>
        <dbReference type="ARBA" id="ARBA00007164"/>
    </source>
</evidence>
<evidence type="ECO:0000313" key="18">
    <source>
        <dbReference type="Proteomes" id="UP000824124"/>
    </source>
</evidence>
<keyword evidence="7" id="KW-0732">Signal</keyword>
<dbReference type="SUPFAM" id="SSF69189">
    <property type="entry name" value="Penicillin-binding protein associated domain"/>
    <property type="match status" value="1"/>
</dbReference>
<dbReference type="Pfam" id="PF00768">
    <property type="entry name" value="Peptidase_S11"/>
    <property type="match status" value="1"/>
</dbReference>
<evidence type="ECO:0000256" key="15">
    <source>
        <dbReference type="RuleBase" id="RU004016"/>
    </source>
</evidence>
<dbReference type="GO" id="GO:0071555">
    <property type="term" value="P:cell wall organization"/>
    <property type="evidence" value="ECO:0007669"/>
    <property type="project" value="UniProtKB-KW"/>
</dbReference>
<dbReference type="InterPro" id="IPR037167">
    <property type="entry name" value="Peptidase_S11_C_sf"/>
</dbReference>
<keyword evidence="10" id="KW-0573">Peptidoglycan synthesis</keyword>
<name>A0A9D1HL54_9FIRM</name>
<gene>
    <name evidence="17" type="ORF">IAB00_07455</name>
</gene>
<dbReference type="GO" id="GO:0009002">
    <property type="term" value="F:serine-type D-Ala-D-Ala carboxypeptidase activity"/>
    <property type="evidence" value="ECO:0007669"/>
    <property type="project" value="UniProtKB-EC"/>
</dbReference>
<keyword evidence="6" id="KW-0645">Protease</keyword>
<feature type="active site" evidence="13">
    <location>
        <position position="125"/>
    </location>
</feature>
<evidence type="ECO:0000256" key="2">
    <source>
        <dbReference type="ARBA" id="ARBA00004752"/>
    </source>
</evidence>
<evidence type="ECO:0000256" key="10">
    <source>
        <dbReference type="ARBA" id="ARBA00022984"/>
    </source>
</evidence>
<evidence type="ECO:0000256" key="9">
    <source>
        <dbReference type="ARBA" id="ARBA00022960"/>
    </source>
</evidence>
<dbReference type="SUPFAM" id="SSF56601">
    <property type="entry name" value="beta-lactamase/transpeptidase-like"/>
    <property type="match status" value="1"/>
</dbReference>
<dbReference type="InterPro" id="IPR012338">
    <property type="entry name" value="Beta-lactam/transpept-like"/>
</dbReference>
<evidence type="ECO:0000256" key="5">
    <source>
        <dbReference type="ARBA" id="ARBA00022645"/>
    </source>
</evidence>
<dbReference type="Pfam" id="PF07943">
    <property type="entry name" value="PBP5_C"/>
    <property type="match status" value="1"/>
</dbReference>
<dbReference type="InterPro" id="IPR001967">
    <property type="entry name" value="Peptidase_S11_N"/>
</dbReference>
<dbReference type="Proteomes" id="UP000824124">
    <property type="component" value="Unassembled WGS sequence"/>
</dbReference>
<feature type="active site" description="Proton acceptor" evidence="13">
    <location>
        <position position="73"/>
    </location>
</feature>
<feature type="binding site" evidence="14">
    <location>
        <position position="232"/>
    </location>
    <ligand>
        <name>substrate</name>
    </ligand>
</feature>
<evidence type="ECO:0000256" key="11">
    <source>
        <dbReference type="ARBA" id="ARBA00023316"/>
    </source>
</evidence>
<organism evidence="17 18">
    <name type="scientific">Candidatus Avidehalobacter gallistercoris</name>
    <dbReference type="NCBI Taxonomy" id="2840694"/>
    <lineage>
        <taxon>Bacteria</taxon>
        <taxon>Bacillati</taxon>
        <taxon>Bacillota</taxon>
        <taxon>Clostridia</taxon>
        <taxon>Eubacteriales</taxon>
        <taxon>Peptococcaceae</taxon>
        <taxon>Peptococcaceae incertae sedis</taxon>
        <taxon>Candidatus Avidehalobacter</taxon>
    </lineage>
</organism>
<comment type="caution">
    <text evidence="17">The sequence shown here is derived from an EMBL/GenBank/DDBJ whole genome shotgun (WGS) entry which is preliminary data.</text>
</comment>
<keyword evidence="11" id="KW-0961">Cell wall biogenesis/degradation</keyword>
<sequence>MSHSKRILMPVLALLLAVVPLFCSLGGLLFARAAVSTPPVLTAPAYILIEQSSGKVLHGHNMYQQMYPASTTKIMTAMLALENLQLEDSITLPDDFINVGETSLGLLPGATQNVEELLMAMMLRSANDAAQAVAIGVSGSEEAFVEQMNARVAELGLSHTHFVNPHGLHDANHYTTAYDLAQIARAALDNPDFCRIINTESCTVHKLNGEDDFEVYNRNNLLTQYELADGVKTGYTKQAGNCFVASATNAEGMQLIAVVLSSENIYDDAQALLEWGFDNFGRTLIVDANTVKGSLPVLNGGREQVAVLTEKPLYFIGASEEAADFAENIELPASITAPVHRGEVVGALTYTDANGDTYSTNLLAAKDVGKYSLKLVVRQSFQSVWQVFVVPFS</sequence>
<dbReference type="EC" id="3.4.16.4" evidence="4"/>
<dbReference type="InterPro" id="IPR012907">
    <property type="entry name" value="Peptidase_S11_C"/>
</dbReference>
<dbReference type="EMBL" id="DVMH01000038">
    <property type="protein sequence ID" value="HIU11050.1"/>
    <property type="molecule type" value="Genomic_DNA"/>
</dbReference>
<dbReference type="AlphaFoldDB" id="A0A9D1HL54"/>
<accession>A0A9D1HL54</accession>
<evidence type="ECO:0000259" key="16">
    <source>
        <dbReference type="SMART" id="SM00936"/>
    </source>
</evidence>
<evidence type="ECO:0000256" key="7">
    <source>
        <dbReference type="ARBA" id="ARBA00022729"/>
    </source>
</evidence>
<protein>
    <recommendedName>
        <fullName evidence="4">serine-type D-Ala-D-Ala carboxypeptidase</fullName>
        <ecNumber evidence="4">3.4.16.4</ecNumber>
    </recommendedName>
</protein>